<keyword evidence="8 10" id="KW-0594">Phospholipid biosynthesis</keyword>
<comment type="similarity">
    <text evidence="10">Belongs to the PlsY family.</text>
</comment>
<evidence type="ECO:0000256" key="9">
    <source>
        <dbReference type="ARBA" id="ARBA00023264"/>
    </source>
</evidence>
<dbReference type="PANTHER" id="PTHR30309">
    <property type="entry name" value="INNER MEMBRANE PROTEIN YGIH"/>
    <property type="match status" value="1"/>
</dbReference>
<dbReference type="UniPathway" id="UPA00085"/>
<dbReference type="GO" id="GO:0008654">
    <property type="term" value="P:phospholipid biosynthetic process"/>
    <property type="evidence" value="ECO:0007669"/>
    <property type="project" value="UniProtKB-UniRule"/>
</dbReference>
<keyword evidence="7 10" id="KW-0472">Membrane</keyword>
<keyword evidence="1 10" id="KW-1003">Cell membrane</keyword>
<evidence type="ECO:0000256" key="8">
    <source>
        <dbReference type="ARBA" id="ARBA00023209"/>
    </source>
</evidence>
<dbReference type="HAMAP" id="MF_01043">
    <property type="entry name" value="PlsY"/>
    <property type="match status" value="1"/>
</dbReference>
<dbReference type="STRING" id="926561.GCA_000379025_00325"/>
<organism evidence="11 12">
    <name type="scientific">Orenia marismortui</name>
    <dbReference type="NCBI Taxonomy" id="46469"/>
    <lineage>
        <taxon>Bacteria</taxon>
        <taxon>Bacillati</taxon>
        <taxon>Bacillota</taxon>
        <taxon>Clostridia</taxon>
        <taxon>Halanaerobiales</taxon>
        <taxon>Halobacteroidaceae</taxon>
        <taxon>Orenia</taxon>
    </lineage>
</organism>
<feature type="transmembrane region" description="Helical" evidence="10">
    <location>
        <begin position="139"/>
        <end position="158"/>
    </location>
</feature>
<comment type="function">
    <text evidence="10">Catalyzes the transfer of an acyl group from acyl-phosphate (acyl-PO(4)) to glycerol-3-phosphate (G3P) to form lysophosphatidic acid (LPA). This enzyme utilizes acyl-phosphate as fatty acyl donor, but not acyl-CoA or acyl-ACP.</text>
</comment>
<evidence type="ECO:0000256" key="10">
    <source>
        <dbReference type="HAMAP-Rule" id="MF_01043"/>
    </source>
</evidence>
<keyword evidence="5 10" id="KW-1133">Transmembrane helix</keyword>
<feature type="transmembrane region" description="Helical" evidence="10">
    <location>
        <begin position="81"/>
        <end position="100"/>
    </location>
</feature>
<keyword evidence="9 10" id="KW-1208">Phospholipid metabolism</keyword>
<keyword evidence="4 10" id="KW-0812">Transmembrane</keyword>
<proteinExistence type="inferred from homology"/>
<evidence type="ECO:0000313" key="11">
    <source>
        <dbReference type="EMBL" id="TDX52895.1"/>
    </source>
</evidence>
<protein>
    <recommendedName>
        <fullName evidence="10">Glycerol-3-phosphate acyltransferase</fullName>
    </recommendedName>
    <alternativeName>
        <fullName evidence="10">Acyl-PO4 G3P acyltransferase</fullName>
    </alternativeName>
    <alternativeName>
        <fullName evidence="10">Acyl-phosphate--glycerol-3-phosphate acyltransferase</fullName>
    </alternativeName>
    <alternativeName>
        <fullName evidence="10">G3P acyltransferase</fullName>
        <shortName evidence="10">GPAT</shortName>
        <ecNumber evidence="10">2.3.1.275</ecNumber>
    </alternativeName>
    <alternativeName>
        <fullName evidence="10">Lysophosphatidic acid synthase</fullName>
        <shortName evidence="10">LPA synthase</shortName>
    </alternativeName>
</protein>
<reference evidence="11 12" key="1">
    <citation type="submission" date="2019-03" db="EMBL/GenBank/DDBJ databases">
        <title>Subsurface microbial communities from deep shales in Ohio and West Virginia, USA.</title>
        <authorList>
            <person name="Wrighton K."/>
        </authorList>
    </citation>
    <scope>NUCLEOTIDE SEQUENCE [LARGE SCALE GENOMIC DNA]</scope>
    <source>
        <strain evidence="11 12">MSL 6dP</strain>
    </source>
</reference>
<dbReference type="Proteomes" id="UP000295832">
    <property type="component" value="Unassembled WGS sequence"/>
</dbReference>
<dbReference type="Pfam" id="PF02660">
    <property type="entry name" value="G3P_acyltransf"/>
    <property type="match status" value="1"/>
</dbReference>
<keyword evidence="3 10" id="KW-0808">Transferase</keyword>
<accession>A0A4R8HAE2</accession>
<dbReference type="NCBIfam" id="TIGR00023">
    <property type="entry name" value="glycerol-3-phosphate 1-O-acyltransferase PlsY"/>
    <property type="match status" value="1"/>
</dbReference>
<keyword evidence="12" id="KW-1185">Reference proteome</keyword>
<comment type="pathway">
    <text evidence="10">Lipid metabolism; phospholipid metabolism.</text>
</comment>
<sequence>MLKEFLVILFSYLLGSIPFALIVVRLVKGVDIRKYGSGNIGATNAFRLLGLSMGILVALLDIGKGFLAVSIARIFFPDQSLILLLAGLAAIAGHNWPIFLKFNGGRGVATSVGVLISLSPKAVLITFLVWIIIVVTTQYVSLASITGAILIPILMLLFGQDKFVLIFTLLISIFVIYRHLPNIKRLLSGTENKVSLKNNLDNK</sequence>
<dbReference type="InterPro" id="IPR003811">
    <property type="entry name" value="G3P_acylTferase_PlsY"/>
</dbReference>
<keyword evidence="6 10" id="KW-0443">Lipid metabolism</keyword>
<dbReference type="EMBL" id="SOEG01000004">
    <property type="protein sequence ID" value="TDX52895.1"/>
    <property type="molecule type" value="Genomic_DNA"/>
</dbReference>
<evidence type="ECO:0000256" key="4">
    <source>
        <dbReference type="ARBA" id="ARBA00022692"/>
    </source>
</evidence>
<evidence type="ECO:0000256" key="1">
    <source>
        <dbReference type="ARBA" id="ARBA00022475"/>
    </source>
</evidence>
<evidence type="ECO:0000256" key="3">
    <source>
        <dbReference type="ARBA" id="ARBA00022679"/>
    </source>
</evidence>
<feature type="transmembrane region" description="Helical" evidence="10">
    <location>
        <begin position="112"/>
        <end position="133"/>
    </location>
</feature>
<comment type="subunit">
    <text evidence="10">Probably interacts with PlsX.</text>
</comment>
<comment type="catalytic activity">
    <reaction evidence="10">
        <text>an acyl phosphate + sn-glycerol 3-phosphate = a 1-acyl-sn-glycero-3-phosphate + phosphate</text>
        <dbReference type="Rhea" id="RHEA:34075"/>
        <dbReference type="ChEBI" id="CHEBI:43474"/>
        <dbReference type="ChEBI" id="CHEBI:57597"/>
        <dbReference type="ChEBI" id="CHEBI:57970"/>
        <dbReference type="ChEBI" id="CHEBI:59918"/>
        <dbReference type="EC" id="2.3.1.275"/>
    </reaction>
</comment>
<evidence type="ECO:0000256" key="5">
    <source>
        <dbReference type="ARBA" id="ARBA00022989"/>
    </source>
</evidence>
<dbReference type="AlphaFoldDB" id="A0A4R8HAE2"/>
<dbReference type="SMART" id="SM01207">
    <property type="entry name" value="G3P_acyltransf"/>
    <property type="match status" value="1"/>
</dbReference>
<keyword evidence="2 10" id="KW-0444">Lipid biosynthesis</keyword>
<dbReference type="GO" id="GO:0043772">
    <property type="term" value="F:acyl-phosphate glycerol-3-phosphate acyltransferase activity"/>
    <property type="evidence" value="ECO:0007669"/>
    <property type="project" value="UniProtKB-UniRule"/>
</dbReference>
<evidence type="ECO:0000313" key="12">
    <source>
        <dbReference type="Proteomes" id="UP000295832"/>
    </source>
</evidence>
<dbReference type="RefSeq" id="WP_134115083.1">
    <property type="nucleotide sequence ID" value="NZ_SOEG01000004.1"/>
</dbReference>
<dbReference type="GO" id="GO:0005886">
    <property type="term" value="C:plasma membrane"/>
    <property type="evidence" value="ECO:0007669"/>
    <property type="project" value="UniProtKB-SubCell"/>
</dbReference>
<feature type="transmembrane region" description="Helical" evidence="10">
    <location>
        <begin position="48"/>
        <end position="75"/>
    </location>
</feature>
<comment type="subcellular location">
    <subcellularLocation>
        <location evidence="10">Cell membrane</location>
        <topology evidence="10">Multi-pass membrane protein</topology>
    </subcellularLocation>
</comment>
<gene>
    <name evidence="10" type="primary">plsY</name>
    <name evidence="11" type="ORF">C7959_10420</name>
</gene>
<name>A0A4R8HAE2_9FIRM</name>
<feature type="transmembrane region" description="Helical" evidence="10">
    <location>
        <begin position="163"/>
        <end position="180"/>
    </location>
</feature>
<keyword evidence="11" id="KW-0012">Acyltransferase</keyword>
<evidence type="ECO:0000256" key="7">
    <source>
        <dbReference type="ARBA" id="ARBA00023136"/>
    </source>
</evidence>
<comment type="caution">
    <text evidence="11">The sequence shown here is derived from an EMBL/GenBank/DDBJ whole genome shotgun (WGS) entry which is preliminary data.</text>
</comment>
<feature type="transmembrane region" description="Helical" evidence="10">
    <location>
        <begin position="6"/>
        <end position="27"/>
    </location>
</feature>
<dbReference type="PANTHER" id="PTHR30309:SF0">
    <property type="entry name" value="GLYCEROL-3-PHOSPHATE ACYLTRANSFERASE-RELATED"/>
    <property type="match status" value="1"/>
</dbReference>
<evidence type="ECO:0000256" key="6">
    <source>
        <dbReference type="ARBA" id="ARBA00023098"/>
    </source>
</evidence>
<evidence type="ECO:0000256" key="2">
    <source>
        <dbReference type="ARBA" id="ARBA00022516"/>
    </source>
</evidence>
<dbReference type="EC" id="2.3.1.275" evidence="10"/>